<dbReference type="PROSITE" id="PS50928">
    <property type="entry name" value="ABC_TM1"/>
    <property type="match status" value="1"/>
</dbReference>
<feature type="transmembrane region" description="Helical" evidence="8">
    <location>
        <begin position="101"/>
        <end position="120"/>
    </location>
</feature>
<evidence type="ECO:0000256" key="5">
    <source>
        <dbReference type="ARBA" id="ARBA00022692"/>
    </source>
</evidence>
<evidence type="ECO:0000256" key="4">
    <source>
        <dbReference type="ARBA" id="ARBA00022475"/>
    </source>
</evidence>
<evidence type="ECO:0000256" key="1">
    <source>
        <dbReference type="ARBA" id="ARBA00004429"/>
    </source>
</evidence>
<organism evidence="10 11">
    <name type="scientific">Hoeflea olei</name>
    <dbReference type="NCBI Taxonomy" id="1480615"/>
    <lineage>
        <taxon>Bacteria</taxon>
        <taxon>Pseudomonadati</taxon>
        <taxon>Pseudomonadota</taxon>
        <taxon>Alphaproteobacteria</taxon>
        <taxon>Hyphomicrobiales</taxon>
        <taxon>Rhizobiaceae</taxon>
        <taxon>Hoeflea</taxon>
    </lineage>
</organism>
<dbReference type="PANTHER" id="PTHR30614">
    <property type="entry name" value="MEMBRANE COMPONENT OF AMINO ACID ABC TRANSPORTER"/>
    <property type="match status" value="1"/>
</dbReference>
<feature type="domain" description="ABC transmembrane type-1" evidence="9">
    <location>
        <begin position="23"/>
        <end position="220"/>
    </location>
</feature>
<evidence type="ECO:0000256" key="2">
    <source>
        <dbReference type="ARBA" id="ARBA00010072"/>
    </source>
</evidence>
<feature type="transmembrane region" description="Helical" evidence="8">
    <location>
        <begin position="56"/>
        <end position="81"/>
    </location>
</feature>
<reference evidence="10 11" key="1">
    <citation type="submission" date="2015-12" db="EMBL/GenBank/DDBJ databases">
        <authorList>
            <person name="Shamseldin A."/>
            <person name="Moawad H."/>
            <person name="Abd El-Rahim W.M."/>
            <person name="Sadowsky M.J."/>
        </authorList>
    </citation>
    <scope>NUCLEOTIDE SEQUENCE [LARGE SCALE GENOMIC DNA]</scope>
    <source>
        <strain evidence="10 11">JC234</strain>
    </source>
</reference>
<dbReference type="Pfam" id="PF00528">
    <property type="entry name" value="BPD_transp_1"/>
    <property type="match status" value="1"/>
</dbReference>
<evidence type="ECO:0000256" key="3">
    <source>
        <dbReference type="ARBA" id="ARBA00022448"/>
    </source>
</evidence>
<keyword evidence="5 8" id="KW-0812">Transmembrane</keyword>
<proteinExistence type="inferred from homology"/>
<accession>A0A1C1YQD1</accession>
<feature type="transmembrane region" description="Helical" evidence="8">
    <location>
        <begin position="201"/>
        <end position="223"/>
    </location>
</feature>
<protein>
    <submittedName>
        <fullName evidence="10">ABC transporter permease</fullName>
    </submittedName>
</protein>
<dbReference type="EMBL" id="LQZT01000049">
    <property type="protein sequence ID" value="OCW55732.1"/>
    <property type="molecule type" value="Genomic_DNA"/>
</dbReference>
<comment type="similarity">
    <text evidence="2">Belongs to the binding-protein-dependent transport system permease family. HisMQ subfamily.</text>
</comment>
<dbReference type="CDD" id="cd06261">
    <property type="entry name" value="TM_PBP2"/>
    <property type="match status" value="1"/>
</dbReference>
<evidence type="ECO:0000256" key="8">
    <source>
        <dbReference type="RuleBase" id="RU363032"/>
    </source>
</evidence>
<evidence type="ECO:0000313" key="10">
    <source>
        <dbReference type="EMBL" id="OCW55732.1"/>
    </source>
</evidence>
<dbReference type="Gene3D" id="1.10.3720.10">
    <property type="entry name" value="MetI-like"/>
    <property type="match status" value="1"/>
</dbReference>
<dbReference type="InterPro" id="IPR043429">
    <property type="entry name" value="ArtM/GltK/GlnP/TcyL/YhdX-like"/>
</dbReference>
<dbReference type="InterPro" id="IPR035906">
    <property type="entry name" value="MetI-like_sf"/>
</dbReference>
<evidence type="ECO:0000256" key="6">
    <source>
        <dbReference type="ARBA" id="ARBA00022989"/>
    </source>
</evidence>
<comment type="caution">
    <text evidence="10">The sequence shown here is derived from an EMBL/GenBank/DDBJ whole genome shotgun (WGS) entry which is preliminary data.</text>
</comment>
<keyword evidence="7 8" id="KW-0472">Membrane</keyword>
<keyword evidence="4" id="KW-1003">Cell membrane</keyword>
<keyword evidence="6 8" id="KW-1133">Transmembrane helix</keyword>
<dbReference type="STRING" id="1480615.AWJ14_14695"/>
<dbReference type="SUPFAM" id="SSF161098">
    <property type="entry name" value="MetI-like"/>
    <property type="match status" value="1"/>
</dbReference>
<feature type="transmembrane region" description="Helical" evidence="8">
    <location>
        <begin position="140"/>
        <end position="159"/>
    </location>
</feature>
<dbReference type="OrthoDB" id="9808674at2"/>
<evidence type="ECO:0000313" key="11">
    <source>
        <dbReference type="Proteomes" id="UP000094795"/>
    </source>
</evidence>
<comment type="subcellular location">
    <subcellularLocation>
        <location evidence="1">Cell inner membrane</location>
        <topology evidence="1">Multi-pass membrane protein</topology>
    </subcellularLocation>
    <subcellularLocation>
        <location evidence="8">Cell membrane</location>
        <topology evidence="8">Multi-pass membrane protein</topology>
    </subcellularLocation>
</comment>
<name>A0A1C1YQD1_9HYPH</name>
<dbReference type="GO" id="GO:0022857">
    <property type="term" value="F:transmembrane transporter activity"/>
    <property type="evidence" value="ECO:0007669"/>
    <property type="project" value="InterPro"/>
</dbReference>
<dbReference type="GO" id="GO:0043190">
    <property type="term" value="C:ATP-binding cassette (ABC) transporter complex"/>
    <property type="evidence" value="ECO:0007669"/>
    <property type="project" value="InterPro"/>
</dbReference>
<feature type="transmembrane region" description="Helical" evidence="8">
    <location>
        <begin position="15"/>
        <end position="44"/>
    </location>
</feature>
<sequence length="232" mass="26118">MGYEFDFSAVLTDQYIGWLLSGIRITLMLSAGAWLLSFAVGTALAVLRATNFKPAVWLVATFVEIHQNIPLLVQVLFWYFAMPEILPEAWRDWLNQNNSEFILAMIAIAMCHAAYISEALRSGLRAVPVTQYEAGRSFGFSYLQTMSYIVVPQALRLSIPPLVNHSLLLFKNTSIAMAIGVHELTYQTRQIDSDTFRTFEIFLVATILYILMSFVIMAAGNLAERRFGMGAR</sequence>
<dbReference type="GO" id="GO:0006865">
    <property type="term" value="P:amino acid transport"/>
    <property type="evidence" value="ECO:0007669"/>
    <property type="project" value="TreeGrafter"/>
</dbReference>
<keyword evidence="3 8" id="KW-0813">Transport</keyword>
<dbReference type="NCBIfam" id="TIGR01726">
    <property type="entry name" value="HEQRo_perm_3TM"/>
    <property type="match status" value="1"/>
</dbReference>
<evidence type="ECO:0000256" key="7">
    <source>
        <dbReference type="ARBA" id="ARBA00023136"/>
    </source>
</evidence>
<dbReference type="RefSeq" id="WP_066183769.1">
    <property type="nucleotide sequence ID" value="NZ_LQZT01000049.1"/>
</dbReference>
<dbReference type="InterPro" id="IPR010065">
    <property type="entry name" value="AA_ABC_transptr_permease_3TM"/>
</dbReference>
<gene>
    <name evidence="10" type="ORF">AWJ14_14695</name>
</gene>
<evidence type="ECO:0000259" key="9">
    <source>
        <dbReference type="PROSITE" id="PS50928"/>
    </source>
</evidence>
<dbReference type="PANTHER" id="PTHR30614:SF47">
    <property type="entry name" value="ABC TRANSPORTER PERMEASE"/>
    <property type="match status" value="1"/>
</dbReference>
<dbReference type="AlphaFoldDB" id="A0A1C1YQD1"/>
<keyword evidence="11" id="KW-1185">Reference proteome</keyword>
<dbReference type="InterPro" id="IPR000515">
    <property type="entry name" value="MetI-like"/>
</dbReference>
<dbReference type="Proteomes" id="UP000094795">
    <property type="component" value="Unassembled WGS sequence"/>
</dbReference>